<evidence type="ECO:0000313" key="1">
    <source>
        <dbReference type="EMBL" id="RDH42141.1"/>
    </source>
</evidence>
<protein>
    <submittedName>
        <fullName evidence="1">SecC motif-containing protein</fullName>
    </submittedName>
</protein>
<organism evidence="1 2">
    <name type="scientific">Zooshikella ganghwensis</name>
    <dbReference type="NCBI Taxonomy" id="202772"/>
    <lineage>
        <taxon>Bacteria</taxon>
        <taxon>Pseudomonadati</taxon>
        <taxon>Pseudomonadota</taxon>
        <taxon>Gammaproteobacteria</taxon>
        <taxon>Oceanospirillales</taxon>
        <taxon>Zooshikellaceae</taxon>
        <taxon>Zooshikella</taxon>
    </lineage>
</organism>
<evidence type="ECO:0000313" key="2">
    <source>
        <dbReference type="Proteomes" id="UP000257039"/>
    </source>
</evidence>
<keyword evidence="2" id="KW-1185">Reference proteome</keyword>
<dbReference type="InterPro" id="IPR004027">
    <property type="entry name" value="SEC_C_motif"/>
</dbReference>
<dbReference type="EMBL" id="NDXW01000001">
    <property type="protein sequence ID" value="RDH42141.1"/>
    <property type="molecule type" value="Genomic_DNA"/>
</dbReference>
<accession>A0A4V1IN14</accession>
<name>A0A4V1IN14_9GAMM</name>
<dbReference type="SUPFAM" id="SSF103642">
    <property type="entry name" value="Sec-C motif"/>
    <property type="match status" value="1"/>
</dbReference>
<dbReference type="AlphaFoldDB" id="A0A4V1IN14"/>
<dbReference type="RefSeq" id="WP_094785691.1">
    <property type="nucleotide sequence ID" value="NZ_NDXW01000001.1"/>
</dbReference>
<dbReference type="Proteomes" id="UP000257039">
    <property type="component" value="Unassembled WGS sequence"/>
</dbReference>
<comment type="caution">
    <text evidence="1">The sequence shown here is derived from an EMBL/GenBank/DDBJ whole genome shotgun (WGS) entry which is preliminary data.</text>
</comment>
<sequence>MKVGRNDPCPCGSGKKYKRCCMDAVSKQHSEIADDISQAIAMNPTLTEDELNRLAQQKMVERNNRPIDDFCGLSPTQMSNWLYAPFNELTDVKISVPSDLSASPVMGYLSVMLDAMVEQGGSIKATAKGNLPAKLVQQASALLPEFAVAEFETMPSISDYTGSNEDKFNALHYTRVLAELAGIINFERGRFHLSDGILKQYQQQGIAGFFLPLLETVVAQYNWGYLDGWSDDISLKSFWLFMLWRLQSHGSLERLIKDVETAFPDLVKQVPKSKNRSQQDQLGVLIEVRFIENFLQFWGFVTMDPKRFINGERVSPKIAILPLLTQSFKFLV</sequence>
<proteinExistence type="predicted"/>
<reference evidence="1 2" key="1">
    <citation type="submission" date="2017-04" db="EMBL/GenBank/DDBJ databases">
        <title>Draft genome sequence of Zooshikella ganghwensis VG4 isolated from Red Sea sediments.</title>
        <authorList>
            <person name="Rehman Z."/>
            <person name="Alam I."/>
            <person name="Kamau A."/>
            <person name="Bajic V."/>
            <person name="Leiknes T."/>
        </authorList>
    </citation>
    <scope>NUCLEOTIDE SEQUENCE [LARGE SCALE GENOMIC DNA]</scope>
    <source>
        <strain evidence="1 2">VG4</strain>
    </source>
</reference>
<dbReference type="Gene3D" id="3.10.450.50">
    <property type="match status" value="1"/>
</dbReference>
<gene>
    <name evidence="1" type="ORF">B9G39_01045</name>
</gene>
<dbReference type="Pfam" id="PF02810">
    <property type="entry name" value="SEC-C"/>
    <property type="match status" value="1"/>
</dbReference>